<comment type="subcellular location">
    <subcellularLocation>
        <location evidence="11">Cell inner membrane</location>
        <topology evidence="11">Multi-pass membrane protein</topology>
    </subcellularLocation>
    <subcellularLocation>
        <location evidence="2 10">Cell membrane</location>
        <topology evidence="2 10">Multi-pass membrane protein</topology>
    </subcellularLocation>
</comment>
<dbReference type="PROSITE" id="PS50928">
    <property type="entry name" value="ABC_TM1"/>
    <property type="match status" value="1"/>
</dbReference>
<accession>A0ABW8JV79</accession>
<evidence type="ECO:0000256" key="10">
    <source>
        <dbReference type="RuleBase" id="RU363032"/>
    </source>
</evidence>
<feature type="domain" description="ABC transmembrane type-1" evidence="12">
    <location>
        <begin position="9"/>
        <end position="210"/>
    </location>
</feature>
<protein>
    <recommendedName>
        <fullName evidence="11">Molybdenum transport system permease</fullName>
    </recommendedName>
</protein>
<keyword evidence="8 10" id="KW-1133">Transmembrane helix</keyword>
<keyword evidence="11" id="KW-0997">Cell inner membrane</keyword>
<feature type="transmembrane region" description="Helical" evidence="10">
    <location>
        <begin position="47"/>
        <end position="66"/>
    </location>
</feature>
<dbReference type="CDD" id="cd06261">
    <property type="entry name" value="TM_PBP2"/>
    <property type="match status" value="1"/>
</dbReference>
<feature type="transmembrane region" description="Helical" evidence="10">
    <location>
        <begin position="125"/>
        <end position="155"/>
    </location>
</feature>
<organism evidence="13 14">
    <name type="scientific">Dyella ginsengisoli</name>
    <dbReference type="NCBI Taxonomy" id="363848"/>
    <lineage>
        <taxon>Bacteria</taxon>
        <taxon>Pseudomonadati</taxon>
        <taxon>Pseudomonadota</taxon>
        <taxon>Gammaproteobacteria</taxon>
        <taxon>Lysobacterales</taxon>
        <taxon>Rhodanobacteraceae</taxon>
        <taxon>Dyella</taxon>
    </lineage>
</organism>
<feature type="transmembrane region" description="Helical" evidence="10">
    <location>
        <begin position="192"/>
        <end position="213"/>
    </location>
</feature>
<evidence type="ECO:0000256" key="1">
    <source>
        <dbReference type="ARBA" id="ARBA00002949"/>
    </source>
</evidence>
<feature type="transmembrane region" description="Helical" evidence="10">
    <location>
        <begin position="86"/>
        <end position="104"/>
    </location>
</feature>
<evidence type="ECO:0000313" key="14">
    <source>
        <dbReference type="Proteomes" id="UP001620460"/>
    </source>
</evidence>
<dbReference type="EMBL" id="JADIKM010000003">
    <property type="protein sequence ID" value="MFK2905053.1"/>
    <property type="molecule type" value="Genomic_DNA"/>
</dbReference>
<dbReference type="PANTHER" id="PTHR30183:SF3">
    <property type="entry name" value="MOLYBDENUM TRANSPORT SYSTEM PERMEASE PROTEIN MODB"/>
    <property type="match status" value="1"/>
</dbReference>
<dbReference type="NCBIfam" id="TIGR02141">
    <property type="entry name" value="modB_ABC"/>
    <property type="match status" value="1"/>
</dbReference>
<keyword evidence="4 10" id="KW-0813">Transport</keyword>
<evidence type="ECO:0000256" key="11">
    <source>
        <dbReference type="RuleBase" id="RU365097"/>
    </source>
</evidence>
<dbReference type="InterPro" id="IPR035906">
    <property type="entry name" value="MetI-like_sf"/>
</dbReference>
<name>A0ABW8JV79_9GAMM</name>
<keyword evidence="6 11" id="KW-0500">Molybdenum</keyword>
<evidence type="ECO:0000256" key="5">
    <source>
        <dbReference type="ARBA" id="ARBA00022475"/>
    </source>
</evidence>
<proteinExistence type="inferred from homology"/>
<evidence type="ECO:0000256" key="9">
    <source>
        <dbReference type="ARBA" id="ARBA00023136"/>
    </source>
</evidence>
<evidence type="ECO:0000256" key="4">
    <source>
        <dbReference type="ARBA" id="ARBA00022448"/>
    </source>
</evidence>
<keyword evidence="14" id="KW-1185">Reference proteome</keyword>
<keyword evidence="5" id="KW-1003">Cell membrane</keyword>
<dbReference type="RefSeq" id="WP_404634137.1">
    <property type="nucleotide sequence ID" value="NZ_JADIKM010000003.1"/>
</dbReference>
<comment type="similarity">
    <text evidence="3 11">Belongs to the binding-protein-dependent transport system permease family. CysTW subfamily.</text>
</comment>
<feature type="transmembrane region" description="Helical" evidence="10">
    <location>
        <begin position="15"/>
        <end position="35"/>
    </location>
</feature>
<dbReference type="InterPro" id="IPR000515">
    <property type="entry name" value="MetI-like"/>
</dbReference>
<dbReference type="PANTHER" id="PTHR30183">
    <property type="entry name" value="MOLYBDENUM TRANSPORT SYSTEM PERMEASE PROTEIN MODB"/>
    <property type="match status" value="1"/>
</dbReference>
<gene>
    <name evidence="13" type="primary">modB</name>
    <name evidence="13" type="ORF">ISP17_13910</name>
</gene>
<keyword evidence="9 10" id="KW-0472">Membrane</keyword>
<evidence type="ECO:0000256" key="8">
    <source>
        <dbReference type="ARBA" id="ARBA00022989"/>
    </source>
</evidence>
<evidence type="ECO:0000313" key="13">
    <source>
        <dbReference type="EMBL" id="MFK2905053.1"/>
    </source>
</evidence>
<evidence type="ECO:0000256" key="7">
    <source>
        <dbReference type="ARBA" id="ARBA00022692"/>
    </source>
</evidence>
<dbReference type="Proteomes" id="UP001620460">
    <property type="component" value="Unassembled WGS sequence"/>
</dbReference>
<comment type="function">
    <text evidence="1 11">Part of the binding-protein-dependent transport system for molybdenum; probably responsible for the translocation of the substrate across the membrane.</text>
</comment>
<evidence type="ECO:0000256" key="6">
    <source>
        <dbReference type="ARBA" id="ARBA00022505"/>
    </source>
</evidence>
<keyword evidence="7 10" id="KW-0812">Transmembrane</keyword>
<evidence type="ECO:0000259" key="12">
    <source>
        <dbReference type="PROSITE" id="PS50928"/>
    </source>
</evidence>
<reference evidence="13 14" key="1">
    <citation type="submission" date="2020-10" db="EMBL/GenBank/DDBJ databases">
        <title>Phylogeny of dyella-like bacteria.</title>
        <authorList>
            <person name="Fu J."/>
        </authorList>
    </citation>
    <scope>NUCLEOTIDE SEQUENCE [LARGE SCALE GENOMIC DNA]</scope>
    <source>
        <strain evidence="13 14">Gsoil3046</strain>
    </source>
</reference>
<comment type="caution">
    <text evidence="13">The sequence shown here is derived from an EMBL/GenBank/DDBJ whole genome shotgun (WGS) entry which is preliminary data.</text>
</comment>
<dbReference type="Gene3D" id="1.10.3720.10">
    <property type="entry name" value="MetI-like"/>
    <property type="match status" value="1"/>
</dbReference>
<dbReference type="Pfam" id="PF00528">
    <property type="entry name" value="BPD_transp_1"/>
    <property type="match status" value="1"/>
</dbReference>
<sequence>MTPDIWQPLLLSLKVATWATALNLVLGVAVAYGLSRWRSRWCNTVDALLTLPLVLPPTVLGYYLLVLLGRRGVIGGWLEQLGINPVFTWQGAVIAATLAAFPLVHKAARAAFENVEPQLEDAARVLGLAPLAVFFRVSLPLAARGIIAGALLAFARALGEFGATLMIAGNLPGRTQTLSVAIYSAIEAGNDAGANTLVIVASVTCVAVLVLAGRLTRGRAPRRSA</sequence>
<evidence type="ECO:0000256" key="2">
    <source>
        <dbReference type="ARBA" id="ARBA00004651"/>
    </source>
</evidence>
<dbReference type="SUPFAM" id="SSF161098">
    <property type="entry name" value="MetI-like"/>
    <property type="match status" value="1"/>
</dbReference>
<evidence type="ECO:0000256" key="3">
    <source>
        <dbReference type="ARBA" id="ARBA00007069"/>
    </source>
</evidence>
<dbReference type="InterPro" id="IPR011867">
    <property type="entry name" value="ModB_ABC"/>
</dbReference>